<dbReference type="EMBL" id="WIXE01024431">
    <property type="protein sequence ID" value="KAK5965600.1"/>
    <property type="molecule type" value="Genomic_DNA"/>
</dbReference>
<proteinExistence type="predicted"/>
<keyword evidence="2" id="KW-1185">Reference proteome</keyword>
<sequence length="63" mass="6907">KDISQNARQFAAAVPRTTATCNSEKLANVMAKVMVNDVSVSKRAILQATEMAFDKDKCVTFKN</sequence>
<evidence type="ECO:0000313" key="1">
    <source>
        <dbReference type="EMBL" id="KAK5965600.1"/>
    </source>
</evidence>
<evidence type="ECO:0000313" key="2">
    <source>
        <dbReference type="Proteomes" id="UP001331761"/>
    </source>
</evidence>
<organism evidence="1 2">
    <name type="scientific">Trichostrongylus colubriformis</name>
    <name type="common">Black scour worm</name>
    <dbReference type="NCBI Taxonomy" id="6319"/>
    <lineage>
        <taxon>Eukaryota</taxon>
        <taxon>Metazoa</taxon>
        <taxon>Ecdysozoa</taxon>
        <taxon>Nematoda</taxon>
        <taxon>Chromadorea</taxon>
        <taxon>Rhabditida</taxon>
        <taxon>Rhabditina</taxon>
        <taxon>Rhabditomorpha</taxon>
        <taxon>Strongyloidea</taxon>
        <taxon>Trichostrongylidae</taxon>
        <taxon>Trichostrongylus</taxon>
    </lineage>
</organism>
<comment type="caution">
    <text evidence="1">The sequence shown here is derived from an EMBL/GenBank/DDBJ whole genome shotgun (WGS) entry which is preliminary data.</text>
</comment>
<feature type="non-terminal residue" evidence="1">
    <location>
        <position position="1"/>
    </location>
</feature>
<gene>
    <name evidence="1" type="ORF">GCK32_004425</name>
</gene>
<reference evidence="1 2" key="1">
    <citation type="submission" date="2019-10" db="EMBL/GenBank/DDBJ databases">
        <title>Assembly and Annotation for the nematode Trichostrongylus colubriformis.</title>
        <authorList>
            <person name="Martin J."/>
        </authorList>
    </citation>
    <scope>NUCLEOTIDE SEQUENCE [LARGE SCALE GENOMIC DNA]</scope>
    <source>
        <strain evidence="1">G859</strain>
        <tissue evidence="1">Whole worm</tissue>
    </source>
</reference>
<name>A0AAN8EW93_TRICO</name>
<protein>
    <submittedName>
        <fullName evidence="1">Uncharacterized protein</fullName>
    </submittedName>
</protein>
<accession>A0AAN8EW93</accession>
<dbReference type="AlphaFoldDB" id="A0AAN8EW93"/>
<dbReference type="Proteomes" id="UP001331761">
    <property type="component" value="Unassembled WGS sequence"/>
</dbReference>